<dbReference type="STRING" id="29354.IO98_21060"/>
<dbReference type="RefSeq" id="WP_038284236.1">
    <property type="nucleotide sequence ID" value="NZ_JPME01000034.1"/>
</dbReference>
<evidence type="ECO:0000313" key="1">
    <source>
        <dbReference type="EMBL" id="KEZ87427.1"/>
    </source>
</evidence>
<dbReference type="InterPro" id="IPR011009">
    <property type="entry name" value="Kinase-like_dom_sf"/>
</dbReference>
<evidence type="ECO:0000313" key="2">
    <source>
        <dbReference type="Proteomes" id="UP000028525"/>
    </source>
</evidence>
<organism evidence="1 2">
    <name type="scientific">Lacrimispora celerecrescens</name>
    <dbReference type="NCBI Taxonomy" id="29354"/>
    <lineage>
        <taxon>Bacteria</taxon>
        <taxon>Bacillati</taxon>
        <taxon>Bacillota</taxon>
        <taxon>Clostridia</taxon>
        <taxon>Lachnospirales</taxon>
        <taxon>Lachnospiraceae</taxon>
        <taxon>Lacrimispora</taxon>
    </lineage>
</organism>
<dbReference type="OrthoDB" id="2352890at2"/>
<gene>
    <name evidence="1" type="ORF">IO98_21060</name>
</gene>
<dbReference type="SUPFAM" id="SSF56112">
    <property type="entry name" value="Protein kinase-like (PK-like)"/>
    <property type="match status" value="1"/>
</dbReference>
<sequence length="161" mass="18956">MYSGNKAIKNMPKVSSICHNDMDSKNVLWIKDDYKIIDLECLGYSNPYLELFELALCWSGYETCNIHYDLLISFLNSYFKNTTLDTNIDWETVYDCNFGRLEWLEINIKRALMIECDTKEEQDIGINEVKETIEHVVYYAKVKDEVLNSINQYKSNNMKSK</sequence>
<reference evidence="1 2" key="1">
    <citation type="submission" date="2014-07" db="EMBL/GenBank/DDBJ databases">
        <title>Draft genome of Clostridium celerecrescens 152B isolated from sediments associated with methane hydrate from Krishna Godavari basin.</title>
        <authorList>
            <person name="Honkalas V.S."/>
            <person name="Dabir A.P."/>
            <person name="Arora P."/>
            <person name="Dhakephalkar P.K."/>
        </authorList>
    </citation>
    <scope>NUCLEOTIDE SEQUENCE [LARGE SCALE GENOMIC DNA]</scope>
    <source>
        <strain evidence="1 2">152B</strain>
    </source>
</reference>
<proteinExistence type="predicted"/>
<dbReference type="Proteomes" id="UP000028525">
    <property type="component" value="Unassembled WGS sequence"/>
</dbReference>
<dbReference type="AlphaFoldDB" id="A0A084JEP3"/>
<dbReference type="EMBL" id="JPME01000034">
    <property type="protein sequence ID" value="KEZ87427.1"/>
    <property type="molecule type" value="Genomic_DNA"/>
</dbReference>
<dbReference type="Gene3D" id="3.90.1200.10">
    <property type="match status" value="1"/>
</dbReference>
<protein>
    <submittedName>
        <fullName evidence="1">Uncharacterized protein</fullName>
    </submittedName>
</protein>
<comment type="caution">
    <text evidence="1">The sequence shown here is derived from an EMBL/GenBank/DDBJ whole genome shotgun (WGS) entry which is preliminary data.</text>
</comment>
<accession>A0A084JEP3</accession>
<keyword evidence="2" id="KW-1185">Reference proteome</keyword>
<name>A0A084JEP3_9FIRM</name>